<name>A0A8I2C3E3_BRAEL</name>
<dbReference type="EMBL" id="JAFICZ010000001">
    <property type="protein sequence ID" value="MBP1296525.1"/>
    <property type="molecule type" value="Genomic_DNA"/>
</dbReference>
<evidence type="ECO:0000313" key="6">
    <source>
        <dbReference type="Proteomes" id="UP000673383"/>
    </source>
</evidence>
<dbReference type="PANTHER" id="PTHR37418:SF2">
    <property type="entry name" value="3-KETO-5-AMINOHEXANOATE CLEAVAGE ENZYME"/>
    <property type="match status" value="1"/>
</dbReference>
<dbReference type="Proteomes" id="UP000673383">
    <property type="component" value="Unassembled WGS sequence"/>
</dbReference>
<evidence type="ECO:0000256" key="4">
    <source>
        <dbReference type="ARBA" id="ARBA00022833"/>
    </source>
</evidence>
<comment type="cofactor">
    <cofactor evidence="1">
        <name>Zn(2+)</name>
        <dbReference type="ChEBI" id="CHEBI:29105"/>
    </cofactor>
</comment>
<comment type="caution">
    <text evidence="5">The sequence shown here is derived from an EMBL/GenBank/DDBJ whole genome shotgun (WGS) entry which is preliminary data.</text>
</comment>
<accession>A0A8I2C3E3</accession>
<dbReference type="PANTHER" id="PTHR37418">
    <property type="entry name" value="3-KETO-5-AMINOHEXANOATE CLEAVAGE ENZYME-RELATED"/>
    <property type="match status" value="1"/>
</dbReference>
<sequence length="222" mass="24809">MYYTDDSILPENMAPLIITAAPYGPEWIPGDADIPVTWDEQVQAAVDCYNAGATMLHVHVRDPATGHGSIDFDQFNYFIGRLKQAVPKMILQVGGSISFAPKSADAKAKWLDYDTRHMLTELDPKPECVTIATGTTQWDIMSWMSADDIKGTHLENNPKVQAAWAGMWVDAGPAFYLEHLKRLRKNRIQPYFVPAHVHQLELIERLIRAGVYMGPMNLAIAG</sequence>
<reference evidence="5" key="1">
    <citation type="submission" date="2021-02" db="EMBL/GenBank/DDBJ databases">
        <title>Genomic Encyclopedia of Type Strains, Phase IV (KMG-V): Genome sequencing to study the core and pangenomes of soil and plant-associated prokaryotes.</title>
        <authorList>
            <person name="Whitman W."/>
        </authorList>
    </citation>
    <scope>NUCLEOTIDE SEQUENCE</scope>
    <source>
        <strain evidence="5">USDA 406</strain>
    </source>
</reference>
<keyword evidence="4" id="KW-0862">Zinc</keyword>
<proteinExistence type="predicted"/>
<dbReference type="InterPro" id="IPR008567">
    <property type="entry name" value="BKACE"/>
</dbReference>
<dbReference type="InterPro" id="IPR013785">
    <property type="entry name" value="Aldolase_TIM"/>
</dbReference>
<dbReference type="Pfam" id="PF05853">
    <property type="entry name" value="BKACE"/>
    <property type="match status" value="1"/>
</dbReference>
<dbReference type="Gene3D" id="3.20.20.70">
    <property type="entry name" value="Aldolase class I"/>
    <property type="match status" value="1"/>
</dbReference>
<dbReference type="GO" id="GO:0046872">
    <property type="term" value="F:metal ion binding"/>
    <property type="evidence" value="ECO:0007669"/>
    <property type="project" value="UniProtKB-KW"/>
</dbReference>
<keyword evidence="3" id="KW-0479">Metal-binding</keyword>
<evidence type="ECO:0000313" key="5">
    <source>
        <dbReference type="EMBL" id="MBP1296525.1"/>
    </source>
</evidence>
<dbReference type="GO" id="GO:0043720">
    <property type="term" value="F:3-keto-5-aminohexanoate cleavage activity"/>
    <property type="evidence" value="ECO:0007669"/>
    <property type="project" value="InterPro"/>
</dbReference>
<gene>
    <name evidence="5" type="ORF">JOH49_006278</name>
</gene>
<organism evidence="5 6">
    <name type="scientific">Bradyrhizobium elkanii</name>
    <dbReference type="NCBI Taxonomy" id="29448"/>
    <lineage>
        <taxon>Bacteria</taxon>
        <taxon>Pseudomonadati</taxon>
        <taxon>Pseudomonadota</taxon>
        <taxon>Alphaproteobacteria</taxon>
        <taxon>Hyphomicrobiales</taxon>
        <taxon>Nitrobacteraceae</taxon>
        <taxon>Bradyrhizobium</taxon>
    </lineage>
</organism>
<keyword evidence="2" id="KW-0808">Transferase</keyword>
<evidence type="ECO:0000256" key="3">
    <source>
        <dbReference type="ARBA" id="ARBA00022723"/>
    </source>
</evidence>
<evidence type="ECO:0000256" key="1">
    <source>
        <dbReference type="ARBA" id="ARBA00001947"/>
    </source>
</evidence>
<protein>
    <recommendedName>
        <fullName evidence="7">3-keto-5-aminohexanoate cleavage protein</fullName>
    </recommendedName>
</protein>
<evidence type="ECO:0000256" key="2">
    <source>
        <dbReference type="ARBA" id="ARBA00022679"/>
    </source>
</evidence>
<evidence type="ECO:0008006" key="7">
    <source>
        <dbReference type="Google" id="ProtNLM"/>
    </source>
</evidence>
<dbReference type="AlphaFoldDB" id="A0A8I2C3E3"/>